<keyword evidence="3" id="KW-0949">S-adenosyl-L-methionine</keyword>
<name>A0AA40DYB1_9PEZI</name>
<dbReference type="PANTHER" id="PTHR32266">
    <property type="entry name" value="NICOTIANAMINE SYNTHASE 3"/>
    <property type="match status" value="1"/>
</dbReference>
<keyword evidence="2" id="KW-0808">Transferase</keyword>
<dbReference type="Proteomes" id="UP001172102">
    <property type="component" value="Unassembled WGS sequence"/>
</dbReference>
<protein>
    <submittedName>
        <fullName evidence="4">Nicotianamine synthase</fullName>
    </submittedName>
</protein>
<evidence type="ECO:0000313" key="4">
    <source>
        <dbReference type="EMBL" id="KAK0720949.1"/>
    </source>
</evidence>
<gene>
    <name evidence="4" type="ORF">B0H67DRAFT_663560</name>
</gene>
<dbReference type="PROSITE" id="PS51142">
    <property type="entry name" value="NAS"/>
    <property type="match status" value="1"/>
</dbReference>
<dbReference type="EMBL" id="JAUKUA010000003">
    <property type="protein sequence ID" value="KAK0720949.1"/>
    <property type="molecule type" value="Genomic_DNA"/>
</dbReference>
<dbReference type="GO" id="GO:0030418">
    <property type="term" value="P:nicotianamine biosynthetic process"/>
    <property type="evidence" value="ECO:0007669"/>
    <property type="project" value="InterPro"/>
</dbReference>
<keyword evidence="5" id="KW-1185">Reference proteome</keyword>
<comment type="caution">
    <text evidence="4">The sequence shown here is derived from an EMBL/GenBank/DDBJ whole genome shotgun (WGS) entry which is preliminary data.</text>
</comment>
<dbReference type="Gene3D" id="3.40.50.150">
    <property type="entry name" value="Vaccinia Virus protein VP39"/>
    <property type="match status" value="1"/>
</dbReference>
<dbReference type="PANTHER" id="PTHR32266:SF12">
    <property type="entry name" value="NICOTIANAMINE SYNTHASE 3"/>
    <property type="match status" value="1"/>
</dbReference>
<organism evidence="4 5">
    <name type="scientific">Lasiosphaeris hirsuta</name>
    <dbReference type="NCBI Taxonomy" id="260670"/>
    <lineage>
        <taxon>Eukaryota</taxon>
        <taxon>Fungi</taxon>
        <taxon>Dikarya</taxon>
        <taxon>Ascomycota</taxon>
        <taxon>Pezizomycotina</taxon>
        <taxon>Sordariomycetes</taxon>
        <taxon>Sordariomycetidae</taxon>
        <taxon>Sordariales</taxon>
        <taxon>Lasiosphaeriaceae</taxon>
        <taxon>Lasiosphaeris</taxon>
    </lineage>
</organism>
<dbReference type="Pfam" id="PF03059">
    <property type="entry name" value="NAS"/>
    <property type="match status" value="1"/>
</dbReference>
<evidence type="ECO:0000313" key="5">
    <source>
        <dbReference type="Proteomes" id="UP001172102"/>
    </source>
</evidence>
<reference evidence="4" key="1">
    <citation type="submission" date="2023-06" db="EMBL/GenBank/DDBJ databases">
        <title>Genome-scale phylogeny and comparative genomics of the fungal order Sordariales.</title>
        <authorList>
            <consortium name="Lawrence Berkeley National Laboratory"/>
            <person name="Hensen N."/>
            <person name="Bonometti L."/>
            <person name="Westerberg I."/>
            <person name="Brannstrom I.O."/>
            <person name="Guillou S."/>
            <person name="Cros-Aarteil S."/>
            <person name="Calhoun S."/>
            <person name="Haridas S."/>
            <person name="Kuo A."/>
            <person name="Mondo S."/>
            <person name="Pangilinan J."/>
            <person name="Riley R."/>
            <person name="Labutti K."/>
            <person name="Andreopoulos B."/>
            <person name="Lipzen A."/>
            <person name="Chen C."/>
            <person name="Yanf M."/>
            <person name="Daum C."/>
            <person name="Ng V."/>
            <person name="Clum A."/>
            <person name="Steindorff A."/>
            <person name="Ohm R."/>
            <person name="Martin F."/>
            <person name="Silar P."/>
            <person name="Natvig D."/>
            <person name="Lalanne C."/>
            <person name="Gautier V."/>
            <person name="Ament-Velasquez S.L."/>
            <person name="Kruys A."/>
            <person name="Hutchinson M.I."/>
            <person name="Powell A.J."/>
            <person name="Barry K."/>
            <person name="Miller A.N."/>
            <person name="Grigoriev I.V."/>
            <person name="Debuchy R."/>
            <person name="Gladieux P."/>
            <person name="Thoren M.H."/>
            <person name="Johannesson H."/>
        </authorList>
    </citation>
    <scope>NUCLEOTIDE SEQUENCE</scope>
    <source>
        <strain evidence="4">SMH4607-1</strain>
    </source>
</reference>
<dbReference type="InterPro" id="IPR004298">
    <property type="entry name" value="Nicotian_synth"/>
</dbReference>
<evidence type="ECO:0000256" key="3">
    <source>
        <dbReference type="ARBA" id="ARBA00022691"/>
    </source>
</evidence>
<dbReference type="GO" id="GO:0030410">
    <property type="term" value="F:nicotianamine synthase activity"/>
    <property type="evidence" value="ECO:0007669"/>
    <property type="project" value="InterPro"/>
</dbReference>
<dbReference type="AlphaFoldDB" id="A0AA40DYB1"/>
<comment type="similarity">
    <text evidence="1">Belongs to the nicotianamine synthase (NAS)-like family.</text>
</comment>
<evidence type="ECO:0000256" key="1">
    <source>
        <dbReference type="ARBA" id="ARBA00007009"/>
    </source>
</evidence>
<proteinExistence type="inferred from homology"/>
<sequence>MSFLFSWMGLRPKAPTTQPPACPRTQSQESITIIEKDDIVAWQKMDAKKEAAISIANTVVATHTELCKLTSYAPGETINSLLGNLVSVCSQIHGTEVLDNADLQAVLPSLRNICAHAEAALEFHWNGQILKGNNPDDVFSRLRSFPYYENYEDLTRIEFLAILSATKTTPKKFAFLGSGPLPLTSLCLLDLLNSSSQDSVKCMVNLAENAKPTVLNIDIDASAINSSRALSTALGPRGEGMEFKCVDAGSEDQSLADYDVVYVAALVGQSQAQKEEILLKAAGRMRKGAVVVIRSAWGLRTCLYAQVDITTERILDVLEPCVVMDPYTGVVNSVIVAKVRA</sequence>
<accession>A0AA40DYB1</accession>
<dbReference type="InterPro" id="IPR029063">
    <property type="entry name" value="SAM-dependent_MTases_sf"/>
</dbReference>
<evidence type="ECO:0000256" key="2">
    <source>
        <dbReference type="ARBA" id="ARBA00022679"/>
    </source>
</evidence>